<dbReference type="Proteomes" id="UP000436468">
    <property type="component" value="Unassembled WGS sequence"/>
</dbReference>
<sequence>MVDQATKNPISIEEIYSRELSFDASLSGDESIFRPSGRQKSSLRRPKSGWLMRANACQTDVVWSTADSWIFGASLERCPYKMHWQSRSFRVPGSHC</sequence>
<dbReference type="AlphaFoldDB" id="A0A844SHN3"/>
<protein>
    <submittedName>
        <fullName evidence="1">Uncharacterized protein</fullName>
    </submittedName>
</protein>
<evidence type="ECO:0000313" key="2">
    <source>
        <dbReference type="Proteomes" id="UP000436468"/>
    </source>
</evidence>
<keyword evidence="2" id="KW-1185">Reference proteome</keyword>
<organism evidence="1 2">
    <name type="scientific">Bradyrhizobium pachyrhizi</name>
    <dbReference type="NCBI Taxonomy" id="280333"/>
    <lineage>
        <taxon>Bacteria</taxon>
        <taxon>Pseudomonadati</taxon>
        <taxon>Pseudomonadota</taxon>
        <taxon>Alphaproteobacteria</taxon>
        <taxon>Hyphomicrobiales</taxon>
        <taxon>Nitrobacteraceae</taxon>
        <taxon>Bradyrhizobium</taxon>
    </lineage>
</organism>
<name>A0A844SHN3_9BRAD</name>
<dbReference type="EMBL" id="WQNF01000001">
    <property type="protein sequence ID" value="MVT63589.1"/>
    <property type="molecule type" value="Genomic_DNA"/>
</dbReference>
<reference evidence="1 2" key="1">
    <citation type="submission" date="2019-12" db="EMBL/GenBank/DDBJ databases">
        <title>Draft genome sequences Bradyrhizobium cajani AMBPC1010, Bradyrhizobium pachyrhizi AMBPC1040 and Bradyrhizobium yuanmingense ALSPC3051, three plant growth promoting strains isolated from nodules of Cajanus cajan L. in Dominican Republic.</title>
        <authorList>
            <person name="Flores-Felix J.D."/>
            <person name="Araujo J."/>
            <person name="Diaz-Alcantara C."/>
            <person name="Gonzalez-Andres F."/>
            <person name="Velazquez E."/>
        </authorList>
    </citation>
    <scope>NUCLEOTIDE SEQUENCE [LARGE SCALE GENOMIC DNA]</scope>
    <source>
        <strain evidence="1 2">1040</strain>
    </source>
</reference>
<proteinExistence type="predicted"/>
<evidence type="ECO:0000313" key="1">
    <source>
        <dbReference type="EMBL" id="MVT63589.1"/>
    </source>
</evidence>
<comment type="caution">
    <text evidence="1">The sequence shown here is derived from an EMBL/GenBank/DDBJ whole genome shotgun (WGS) entry which is preliminary data.</text>
</comment>
<gene>
    <name evidence="1" type="ORF">GPL21_00475</name>
</gene>
<accession>A0A844SHN3</accession>
<dbReference type="RefSeq" id="WP_157340402.1">
    <property type="nucleotide sequence ID" value="NZ_WQNF01000001.1"/>
</dbReference>